<accession>A0A101FXY9</accession>
<keyword evidence="1" id="KW-0472">Membrane</keyword>
<evidence type="ECO:0000256" key="1">
    <source>
        <dbReference type="SAM" id="Phobius"/>
    </source>
</evidence>
<name>A0A101FXY9_9CHLR</name>
<dbReference type="InterPro" id="IPR025517">
    <property type="entry name" value="DUF4405"/>
</dbReference>
<proteinExistence type="predicted"/>
<evidence type="ECO:0000259" key="2">
    <source>
        <dbReference type="Pfam" id="PF14358"/>
    </source>
</evidence>
<evidence type="ECO:0000313" key="3">
    <source>
        <dbReference type="EMBL" id="KUK46431.1"/>
    </source>
</evidence>
<sequence>MNTKTSLSKNTRKRYVINFVMFFLLLAVTASSLYFLYVPAGYQGGRNPRYNMQIIFDRDTWGEIHTWTSFILSGILLVHIIFHWSWVKNVFWKYIQIWKKNVHFKNNLALINIIDDGLIAVFFLACLVSGIILFVVPGGPGTAYALIFNISRGTWKDVHVWTGIGMLVGVIVHLVIHWGWVKKVSGKMFGKPQSLATLEKGMKSIL</sequence>
<evidence type="ECO:0000313" key="4">
    <source>
        <dbReference type="Proteomes" id="UP000064249"/>
    </source>
</evidence>
<feature type="transmembrane region" description="Helical" evidence="1">
    <location>
        <begin position="67"/>
        <end position="87"/>
    </location>
</feature>
<feature type="transmembrane region" description="Helical" evidence="1">
    <location>
        <begin position="15"/>
        <end position="37"/>
    </location>
</feature>
<keyword evidence="1" id="KW-1133">Transmembrane helix</keyword>
<dbReference type="EMBL" id="LGFU01000028">
    <property type="protein sequence ID" value="KUK46431.1"/>
    <property type="molecule type" value="Genomic_DNA"/>
</dbReference>
<comment type="caution">
    <text evidence="3">The sequence shown here is derived from an EMBL/GenBank/DDBJ whole genome shotgun (WGS) entry which is preliminary data.</text>
</comment>
<organism evidence="3 4">
    <name type="scientific">Anaerolinea thermophila</name>
    <dbReference type="NCBI Taxonomy" id="167964"/>
    <lineage>
        <taxon>Bacteria</taxon>
        <taxon>Bacillati</taxon>
        <taxon>Chloroflexota</taxon>
        <taxon>Anaerolineae</taxon>
        <taxon>Anaerolineales</taxon>
        <taxon>Anaerolineaceae</taxon>
        <taxon>Anaerolinea</taxon>
    </lineage>
</organism>
<feature type="transmembrane region" description="Helical" evidence="1">
    <location>
        <begin position="158"/>
        <end position="181"/>
    </location>
</feature>
<dbReference type="Pfam" id="PF14358">
    <property type="entry name" value="DUF4405"/>
    <property type="match status" value="2"/>
</dbReference>
<feature type="domain" description="Flavinylation-associated cytochrome" evidence="2">
    <location>
        <begin position="118"/>
        <end position="178"/>
    </location>
</feature>
<dbReference type="AlphaFoldDB" id="A0A101FXY9"/>
<gene>
    <name evidence="3" type="ORF">XD73_0684</name>
</gene>
<dbReference type="Proteomes" id="UP000064249">
    <property type="component" value="Unassembled WGS sequence"/>
</dbReference>
<reference evidence="3 4" key="1">
    <citation type="journal article" date="2015" name="MBio">
        <title>Genome-Resolved Metagenomic Analysis Reveals Roles for Candidate Phyla and Other Microbial Community Members in Biogeochemical Transformations in Oil Reservoirs.</title>
        <authorList>
            <person name="Hu P."/>
            <person name="Tom L."/>
            <person name="Singh A."/>
            <person name="Thomas B.C."/>
            <person name="Baker B.J."/>
            <person name="Piceno Y.M."/>
            <person name="Andersen G.L."/>
            <person name="Banfield J.F."/>
        </authorList>
    </citation>
    <scope>NUCLEOTIDE SEQUENCE [LARGE SCALE GENOMIC DNA]</scope>
    <source>
        <strain evidence="3">46_16</strain>
    </source>
</reference>
<protein>
    <recommendedName>
        <fullName evidence="2">Flavinylation-associated cytochrome domain-containing protein</fullName>
    </recommendedName>
</protein>
<feature type="transmembrane region" description="Helical" evidence="1">
    <location>
        <begin position="108"/>
        <end position="138"/>
    </location>
</feature>
<keyword evidence="1" id="KW-0812">Transmembrane</keyword>
<feature type="domain" description="Flavinylation-associated cytochrome" evidence="2">
    <location>
        <begin position="16"/>
        <end position="84"/>
    </location>
</feature>